<dbReference type="SUPFAM" id="SSF53850">
    <property type="entry name" value="Periplasmic binding protein-like II"/>
    <property type="match status" value="1"/>
</dbReference>
<dbReference type="PIRSF" id="PIRSF002741">
    <property type="entry name" value="MppA"/>
    <property type="match status" value="1"/>
</dbReference>
<keyword evidence="1" id="KW-0732">Signal</keyword>
<dbReference type="EMBL" id="VCYH01000003">
    <property type="protein sequence ID" value="MDN7024373.1"/>
    <property type="molecule type" value="Genomic_DNA"/>
</dbReference>
<dbReference type="InterPro" id="IPR030678">
    <property type="entry name" value="Peptide/Ni-bd"/>
</dbReference>
<dbReference type="Gene3D" id="3.40.190.10">
    <property type="entry name" value="Periplasmic binding protein-like II"/>
    <property type="match status" value="1"/>
</dbReference>
<comment type="caution">
    <text evidence="3">The sequence shown here is derived from an EMBL/GenBank/DDBJ whole genome shotgun (WGS) entry which is preliminary data.</text>
</comment>
<dbReference type="RefSeq" id="WP_301663472.1">
    <property type="nucleotide sequence ID" value="NZ_VCYH01000003.1"/>
</dbReference>
<dbReference type="InterPro" id="IPR000914">
    <property type="entry name" value="SBP_5_dom"/>
</dbReference>
<dbReference type="Gene3D" id="3.10.105.10">
    <property type="entry name" value="Dipeptide-binding Protein, Domain 3"/>
    <property type="match status" value="1"/>
</dbReference>
<reference evidence="3" key="1">
    <citation type="submission" date="2019-05" db="EMBL/GenBank/DDBJ databases">
        <title>Methanoculleus sp. FWC-SCC1, a methanogenic archaeon isolated from deep marine cold seep.</title>
        <authorList>
            <person name="Chen Y.-W."/>
            <person name="Chen S.-C."/>
            <person name="Teng N.-H."/>
            <person name="Lai M.-C."/>
        </authorList>
    </citation>
    <scope>NUCLEOTIDE SEQUENCE</scope>
    <source>
        <strain evidence="3">FWC-SCC1</strain>
    </source>
</reference>
<name>A0ABT8M8W6_9EURY</name>
<dbReference type="CDD" id="cd08520">
    <property type="entry name" value="PBP2_NikA_DppA_OppA_like_21"/>
    <property type="match status" value="1"/>
</dbReference>
<feature type="domain" description="Solute-binding protein family 5" evidence="2">
    <location>
        <begin position="90"/>
        <end position="448"/>
    </location>
</feature>
<proteinExistence type="predicted"/>
<protein>
    <submittedName>
        <fullName evidence="3">Diguanylate phosphodiesterase</fullName>
    </submittedName>
</protein>
<dbReference type="InterPro" id="IPR039424">
    <property type="entry name" value="SBP_5"/>
</dbReference>
<dbReference type="PANTHER" id="PTHR30290">
    <property type="entry name" value="PERIPLASMIC BINDING COMPONENT OF ABC TRANSPORTER"/>
    <property type="match status" value="1"/>
</dbReference>
<organism evidence="3 4">
    <name type="scientific">Methanoculleus frigidifontis</name>
    <dbReference type="NCBI Taxonomy" id="2584085"/>
    <lineage>
        <taxon>Archaea</taxon>
        <taxon>Methanobacteriati</taxon>
        <taxon>Methanobacteriota</taxon>
        <taxon>Stenosarchaea group</taxon>
        <taxon>Methanomicrobia</taxon>
        <taxon>Methanomicrobiales</taxon>
        <taxon>Methanomicrobiaceae</taxon>
        <taxon>Methanoculleus</taxon>
    </lineage>
</organism>
<evidence type="ECO:0000313" key="4">
    <source>
        <dbReference type="Proteomes" id="UP001168338"/>
    </source>
</evidence>
<accession>A0ABT8M8W6</accession>
<evidence type="ECO:0000256" key="1">
    <source>
        <dbReference type="ARBA" id="ARBA00022729"/>
    </source>
</evidence>
<dbReference type="Proteomes" id="UP001168338">
    <property type="component" value="Unassembled WGS sequence"/>
</dbReference>
<dbReference type="PROSITE" id="PS51257">
    <property type="entry name" value="PROKAR_LIPOPROTEIN"/>
    <property type="match status" value="1"/>
</dbReference>
<dbReference type="Pfam" id="PF00496">
    <property type="entry name" value="SBP_bac_5"/>
    <property type="match status" value="1"/>
</dbReference>
<keyword evidence="4" id="KW-1185">Reference proteome</keyword>
<sequence length="550" mass="60655">MKKNGLLGLALALVVFALIAAGCASQNTTSQSTAGSTDTTTAGALEADVVHLTGGDYGYPQPFSVSPRGPASSKVNMIFDCLLERDEKGLIPWLAESWTVSPDGTEYTFVLRKGVVWQDGVAFTADDVKFTFDYEKDHPPIAGGMEDGVVDRVEVIDDHTVKFVLVEPISTFLYKLSSFMIIPEHIYSTVSDPAAFLAPEAVTGTGPYLLDEYNKEHGSYRFVANEAFWGPKPAVQTVEFIPVSDEMIAFEQGQIDFSSSISPDVMDRFASNPDIRVVAQPGVWAYELHFNMKKCPGLGDMAVRQAFVYAIDRNELVEKIQRGAGKPGNMGMLPEEHIWYNPDQPAYAFDAEKAKTLLDEAGWTDTDGDGIRDKDGKKLSFTLIVGSDEVRIGEVLKERLGDVGIEIQVKALESKSRDANLKKGDFELIIAGYGGWGGDADFLRTRYTDVTSTTSSLTPLASVYGYQSDELDALAAAEMTEMDDVKRKEIVYDMQEILAEDVPTIPLLYTTRPDVWYSSQYDGWMCPFNHHSRTQAKLSYLTREGIAAER</sequence>
<evidence type="ECO:0000259" key="2">
    <source>
        <dbReference type="Pfam" id="PF00496"/>
    </source>
</evidence>
<gene>
    <name evidence="3" type="ORF">FGU65_05615</name>
</gene>
<evidence type="ECO:0000313" key="3">
    <source>
        <dbReference type="EMBL" id="MDN7024373.1"/>
    </source>
</evidence>
<dbReference type="PANTHER" id="PTHR30290:SF64">
    <property type="entry name" value="ABC TRANSPORTER PERIPLASMIC BINDING PROTEIN"/>
    <property type="match status" value="1"/>
</dbReference>